<evidence type="ECO:0000313" key="9">
    <source>
        <dbReference type="Proteomes" id="UP000184608"/>
    </source>
</evidence>
<proteinExistence type="predicted"/>
<evidence type="ECO:0000256" key="3">
    <source>
        <dbReference type="ARBA" id="ARBA00022692"/>
    </source>
</evidence>
<feature type="transmembrane region" description="Helical" evidence="6">
    <location>
        <begin position="81"/>
        <end position="99"/>
    </location>
</feature>
<name>A0A1M5ZRE7_9VIBR</name>
<dbReference type="PANTHER" id="PTHR35007">
    <property type="entry name" value="INTEGRAL MEMBRANE PROTEIN-RELATED"/>
    <property type="match status" value="1"/>
</dbReference>
<evidence type="ECO:0000256" key="1">
    <source>
        <dbReference type="ARBA" id="ARBA00004651"/>
    </source>
</evidence>
<feature type="transmembrane region" description="Helical" evidence="6">
    <location>
        <begin position="251"/>
        <end position="267"/>
    </location>
</feature>
<evidence type="ECO:0000259" key="7">
    <source>
        <dbReference type="Pfam" id="PF00482"/>
    </source>
</evidence>
<dbReference type="Pfam" id="PF00482">
    <property type="entry name" value="T2SSF"/>
    <property type="match status" value="1"/>
</dbReference>
<keyword evidence="3 6" id="KW-0812">Transmembrane</keyword>
<evidence type="ECO:0000256" key="5">
    <source>
        <dbReference type="ARBA" id="ARBA00023136"/>
    </source>
</evidence>
<gene>
    <name evidence="8" type="ORF">VA7868_03101</name>
</gene>
<keyword evidence="4 6" id="KW-1133">Transmembrane helix</keyword>
<dbReference type="PANTHER" id="PTHR35007:SF2">
    <property type="entry name" value="PILUS ASSEMBLE PROTEIN"/>
    <property type="match status" value="1"/>
</dbReference>
<evidence type="ECO:0000256" key="6">
    <source>
        <dbReference type="SAM" id="Phobius"/>
    </source>
</evidence>
<keyword evidence="9" id="KW-1185">Reference proteome</keyword>
<feature type="transmembrane region" description="Helical" evidence="6">
    <location>
        <begin position="287"/>
        <end position="306"/>
    </location>
</feature>
<evidence type="ECO:0000256" key="4">
    <source>
        <dbReference type="ARBA" id="ARBA00022989"/>
    </source>
</evidence>
<feature type="transmembrane region" description="Helical" evidence="6">
    <location>
        <begin position="6"/>
        <end position="24"/>
    </location>
</feature>
<accession>A0A1M5ZRE7</accession>
<comment type="subcellular location">
    <subcellularLocation>
        <location evidence="1">Cell membrane</location>
        <topology evidence="1">Multi-pass membrane protein</topology>
    </subcellularLocation>
</comment>
<organism evidence="8 9">
    <name type="scientific">Vibrio aerogenes CECT 7868</name>
    <dbReference type="NCBI Taxonomy" id="1216006"/>
    <lineage>
        <taxon>Bacteria</taxon>
        <taxon>Pseudomonadati</taxon>
        <taxon>Pseudomonadota</taxon>
        <taxon>Gammaproteobacteria</taxon>
        <taxon>Vibrionales</taxon>
        <taxon>Vibrionaceae</taxon>
        <taxon>Vibrio</taxon>
    </lineage>
</organism>
<dbReference type="GO" id="GO:0005886">
    <property type="term" value="C:plasma membrane"/>
    <property type="evidence" value="ECO:0007669"/>
    <property type="project" value="UniProtKB-SubCell"/>
</dbReference>
<dbReference type="InterPro" id="IPR018076">
    <property type="entry name" value="T2SS_GspF_dom"/>
</dbReference>
<dbReference type="EMBL" id="FQXZ01000035">
    <property type="protein sequence ID" value="SHI26784.1"/>
    <property type="molecule type" value="Genomic_DNA"/>
</dbReference>
<feature type="transmembrane region" description="Helical" evidence="6">
    <location>
        <begin position="105"/>
        <end position="124"/>
    </location>
</feature>
<sequence>MTSLMAWLSLVFGGVLLLILSRPAKHKKKTSRYLQDSKSVNVDSIEYSASVVNLNVLSDETLWQKTERVARNLKRQIGSGAPVKIILYMAVLVVLSVYINDNFLQLSLLPVLLIFFTAGFWFAVQWLQKREKAQFDQAFPDALNMLASSVSSGESLMHAIIFVGQSLDGEVGREFRIMGERLQVGESPDLVFRKACKRFPYPAFHFFVITLRANMQRGGQLREIITRLNRLMFEARAIEKKKYALTAEARTSAKIVGAIPFFFLFMLRYLSPENYQFVMFNPDGRYILYYVLISEVIGIGIVWKLMRGVES</sequence>
<dbReference type="AlphaFoldDB" id="A0A1M5ZRE7"/>
<keyword evidence="5 6" id="KW-0472">Membrane</keyword>
<dbReference type="Proteomes" id="UP000184608">
    <property type="component" value="Unassembled WGS sequence"/>
</dbReference>
<reference evidence="8 9" key="1">
    <citation type="submission" date="2016-11" db="EMBL/GenBank/DDBJ databases">
        <authorList>
            <person name="Jaros S."/>
            <person name="Januszkiewicz K."/>
            <person name="Wedrychowicz H."/>
        </authorList>
    </citation>
    <scope>NUCLEOTIDE SEQUENCE [LARGE SCALE GENOMIC DNA]</scope>
    <source>
        <strain evidence="8 9">CECT 7868</strain>
    </source>
</reference>
<protein>
    <submittedName>
        <fullName evidence="8">Bacterial type II secretion system protein F domain protein</fullName>
    </submittedName>
</protein>
<evidence type="ECO:0000313" key="8">
    <source>
        <dbReference type="EMBL" id="SHI26784.1"/>
    </source>
</evidence>
<dbReference type="STRING" id="1216006.VA7868_03101"/>
<evidence type="ECO:0000256" key="2">
    <source>
        <dbReference type="ARBA" id="ARBA00022475"/>
    </source>
</evidence>
<keyword evidence="2" id="KW-1003">Cell membrane</keyword>
<feature type="domain" description="Type II secretion system protein GspF" evidence="7">
    <location>
        <begin position="143"/>
        <end position="267"/>
    </location>
</feature>